<evidence type="ECO:0000313" key="1">
    <source>
        <dbReference type="EMBL" id="MBD8488261.1"/>
    </source>
</evidence>
<protein>
    <submittedName>
        <fullName evidence="1">TraB/GumN family protein</fullName>
    </submittedName>
</protein>
<comment type="caution">
    <text evidence="1">The sequence shown here is derived from an EMBL/GenBank/DDBJ whole genome shotgun (WGS) entry which is preliminary data.</text>
</comment>
<dbReference type="InterPro" id="IPR047111">
    <property type="entry name" value="YbaP-like"/>
</dbReference>
<sequence length="289" mass="33659">MKKSILTFVLFLSTTILYGQNNPKTILWKVTKEGNQKESFLFGTFHEVSPSFFLSLPDVVDLLEQSDVLFVEERTAVWQDSTVIEQPSWNARKWNEILNKQQEKIFADFVKKAEDSSYYKANPLILSFTTSRLYIMNFCEQEAEFDELMDTYIEKIAVEKNKQVFSLDSSHRMILKNTYENFNSLQDSLYASYSIQAMENMLNDDLSGCEMISTYKNFDIDYALDNDITEQSHPLLVERNRKWVQTLDKAFLSNNCFVAIGFSHLLYQQGLIQRLRQLGYQVTPVPIKG</sequence>
<dbReference type="InterPro" id="IPR002816">
    <property type="entry name" value="TraB/PrgY/GumN_fam"/>
</dbReference>
<keyword evidence="2" id="KW-1185">Reference proteome</keyword>
<organism evidence="1 2">
    <name type="scientific">Echinicola arenosa</name>
    <dbReference type="NCBI Taxonomy" id="2774144"/>
    <lineage>
        <taxon>Bacteria</taxon>
        <taxon>Pseudomonadati</taxon>
        <taxon>Bacteroidota</taxon>
        <taxon>Cytophagia</taxon>
        <taxon>Cytophagales</taxon>
        <taxon>Cyclobacteriaceae</taxon>
        <taxon>Echinicola</taxon>
    </lineage>
</organism>
<dbReference type="PANTHER" id="PTHR40590:SF1">
    <property type="entry name" value="CYTOPLASMIC PROTEIN"/>
    <property type="match status" value="1"/>
</dbReference>
<evidence type="ECO:0000313" key="2">
    <source>
        <dbReference type="Proteomes" id="UP000647133"/>
    </source>
</evidence>
<dbReference type="CDD" id="cd14789">
    <property type="entry name" value="Tiki"/>
    <property type="match status" value="1"/>
</dbReference>
<accession>A0ABR9AHH8</accession>
<dbReference type="PANTHER" id="PTHR40590">
    <property type="entry name" value="CYTOPLASMIC PROTEIN-RELATED"/>
    <property type="match status" value="1"/>
</dbReference>
<name>A0ABR9AHH8_9BACT</name>
<dbReference type="EMBL" id="JACYTQ010000002">
    <property type="protein sequence ID" value="MBD8488261.1"/>
    <property type="molecule type" value="Genomic_DNA"/>
</dbReference>
<reference evidence="1 2" key="1">
    <citation type="submission" date="2020-09" db="EMBL/GenBank/DDBJ databases">
        <title>Echinicola sp. CAU 1574 isolated from sand of Sido Beach.</title>
        <authorList>
            <person name="Kim W."/>
        </authorList>
    </citation>
    <scope>NUCLEOTIDE SEQUENCE [LARGE SCALE GENOMIC DNA]</scope>
    <source>
        <strain evidence="1 2">CAU 1574</strain>
    </source>
</reference>
<proteinExistence type="predicted"/>
<dbReference type="RefSeq" id="WP_192009144.1">
    <property type="nucleotide sequence ID" value="NZ_JACYTQ010000002.1"/>
</dbReference>
<dbReference type="Pfam" id="PF01963">
    <property type="entry name" value="TraB_PrgY_gumN"/>
    <property type="match status" value="1"/>
</dbReference>
<gene>
    <name evidence="1" type="ORF">IFO69_05840</name>
</gene>
<dbReference type="Proteomes" id="UP000647133">
    <property type="component" value="Unassembled WGS sequence"/>
</dbReference>